<reference evidence="2 3" key="1">
    <citation type="journal article" date="2015" name="Genome Announc.">
        <title>Genome Assemblies of Three Soil-Associated Devosia species: D. insulae, D. limi, and D. soli.</title>
        <authorList>
            <person name="Hassan Y.I."/>
            <person name="Lepp D."/>
            <person name="Zhou T."/>
        </authorList>
    </citation>
    <scope>NUCLEOTIDE SEQUENCE [LARGE SCALE GENOMIC DNA]</scope>
    <source>
        <strain evidence="2 3">DS-56</strain>
    </source>
</reference>
<keyword evidence="3" id="KW-1185">Reference proteome</keyword>
<organism evidence="2 3">
    <name type="scientific">Devosia insulae DS-56</name>
    <dbReference type="NCBI Taxonomy" id="1116389"/>
    <lineage>
        <taxon>Bacteria</taxon>
        <taxon>Pseudomonadati</taxon>
        <taxon>Pseudomonadota</taxon>
        <taxon>Alphaproteobacteria</taxon>
        <taxon>Hyphomicrobiales</taxon>
        <taxon>Devosiaceae</taxon>
        <taxon>Devosia</taxon>
    </lineage>
</organism>
<dbReference type="AlphaFoldDB" id="A0A1E5XQN5"/>
<dbReference type="Proteomes" id="UP000095463">
    <property type="component" value="Unassembled WGS sequence"/>
</dbReference>
<dbReference type="EMBL" id="LAJE02000177">
    <property type="protein sequence ID" value="OEO30932.1"/>
    <property type="molecule type" value="Genomic_DNA"/>
</dbReference>
<dbReference type="SUPFAM" id="SSF55729">
    <property type="entry name" value="Acyl-CoA N-acyltransferases (Nat)"/>
    <property type="match status" value="1"/>
</dbReference>
<dbReference type="GO" id="GO:0016747">
    <property type="term" value="F:acyltransferase activity, transferring groups other than amino-acyl groups"/>
    <property type="evidence" value="ECO:0007669"/>
    <property type="project" value="InterPro"/>
</dbReference>
<evidence type="ECO:0000313" key="2">
    <source>
        <dbReference type="EMBL" id="OEO30932.1"/>
    </source>
</evidence>
<comment type="caution">
    <text evidence="2">The sequence shown here is derived from an EMBL/GenBank/DDBJ whole genome shotgun (WGS) entry which is preliminary data.</text>
</comment>
<feature type="domain" description="N-acetyltransferase" evidence="1">
    <location>
        <begin position="167"/>
        <end position="316"/>
    </location>
</feature>
<protein>
    <submittedName>
        <fullName evidence="2">GNAT family N-acetyltransferase</fullName>
    </submittedName>
</protein>
<dbReference type="PROSITE" id="PS51186">
    <property type="entry name" value="GNAT"/>
    <property type="match status" value="1"/>
</dbReference>
<dbReference type="RefSeq" id="WP_069909881.1">
    <property type="nucleotide sequence ID" value="NZ_LAJE02000177.1"/>
</dbReference>
<evidence type="ECO:0000259" key="1">
    <source>
        <dbReference type="PROSITE" id="PS51186"/>
    </source>
</evidence>
<evidence type="ECO:0000313" key="3">
    <source>
        <dbReference type="Proteomes" id="UP000095463"/>
    </source>
</evidence>
<dbReference type="InterPro" id="IPR000182">
    <property type="entry name" value="GNAT_dom"/>
</dbReference>
<name>A0A1E5XQN5_9HYPH</name>
<dbReference type="InterPro" id="IPR016181">
    <property type="entry name" value="Acyl_CoA_acyltransferase"/>
</dbReference>
<gene>
    <name evidence="2" type="ORF">VW23_018820</name>
</gene>
<dbReference type="OrthoDB" id="7942268at2"/>
<dbReference type="Gene3D" id="3.40.630.30">
    <property type="match status" value="1"/>
</dbReference>
<proteinExistence type="predicted"/>
<sequence length="316" mass="35506">MPELVIRPLQPGETELFLSYPFARQPGMWETARDYEALLASNQYRPEHTWIALRDGTVVARACFWAGREDRHPVSLDWLEAEPGPQQVELGTALLRTAHQTIRNAEGKRPDYHLFMPPGWRDDAALRAAGEARLMSAQNAGLVPFVERFTYRWSADRDGLPARSERLEFRPADDTEVLAVLQQLLVGTLDAHDRHAVATHGIERAAEMQLEDLHWFPSPRDWWQLAYTKTGELVGLIVPARNYSQPTIGYIGVVPAQRGRGYVDDLLAEMAWRLSEAAPSESIGADTDFANLPMAKAFARAGFRIVEEHLVLTDAG</sequence>
<accession>A0A1E5XQN5</accession>